<dbReference type="AlphaFoldDB" id="A0ABD7HHS3"/>
<organism evidence="1 2">
    <name type="scientific">Mycobacteroides abscessus</name>
    <dbReference type="NCBI Taxonomy" id="36809"/>
    <lineage>
        <taxon>Bacteria</taxon>
        <taxon>Bacillati</taxon>
        <taxon>Actinomycetota</taxon>
        <taxon>Actinomycetes</taxon>
        <taxon>Mycobacteriales</taxon>
        <taxon>Mycobacteriaceae</taxon>
        <taxon>Mycobacteroides</taxon>
    </lineage>
</organism>
<name>A0ABD7HHS3_9MYCO</name>
<accession>A0ABD7HHS3</accession>
<evidence type="ECO:0000313" key="2">
    <source>
        <dbReference type="Proteomes" id="UP000284557"/>
    </source>
</evidence>
<protein>
    <submittedName>
        <fullName evidence="1">Uncharacterized protein</fullName>
    </submittedName>
</protein>
<dbReference type="EMBL" id="QXBN01000027">
    <property type="protein sequence ID" value="RIT32067.1"/>
    <property type="molecule type" value="Genomic_DNA"/>
</dbReference>
<proteinExistence type="predicted"/>
<evidence type="ECO:0000313" key="1">
    <source>
        <dbReference type="EMBL" id="RIT32067.1"/>
    </source>
</evidence>
<reference evidence="1 2" key="1">
    <citation type="submission" date="2018-08" db="EMBL/GenBank/DDBJ databases">
        <title>Linezolid Resistance in Mycobacterium abscessus: MIC Distribution and Comprehensive Investigation of Resistance Mechanisms.</title>
        <authorList>
            <person name="Ye M."/>
            <person name="Xu L."/>
            <person name="Zou Y."/>
            <person name="Li B."/>
            <person name="Guo Q."/>
            <person name="Zhang Y."/>
            <person name="Zhan M."/>
            <person name="Xu B."/>
            <person name="Yu F."/>
            <person name="Zhang Z."/>
            <person name="Chu H."/>
        </authorList>
    </citation>
    <scope>NUCLEOTIDE SEQUENCE [LARGE SCALE GENOMIC DNA]</scope>
    <source>
        <strain evidence="1 2">G143</strain>
    </source>
</reference>
<gene>
    <name evidence="1" type="ORF">D2E76_24250</name>
</gene>
<sequence>MQFLDIVIRNFGSTPAYNVTIEAFPEIRRTPDDQNEGSPSVVKFSEISILAPNQEIRTLWDYAVEREEYMDALRENRDQKTIDSAKFAALELRSRHEVVVRYEDSHGKKYKVASTLDFDILRDTQFIKTYTLHDLTNRVEKQTEQIANIAGALNDFSKEHKGIWVYPSDAEAERQYWVHYRAQLKEQRELRLQRIREAQARNAERSQDEPDS</sequence>
<dbReference type="Proteomes" id="UP000284557">
    <property type="component" value="Unassembled WGS sequence"/>
</dbReference>
<comment type="caution">
    <text evidence="1">The sequence shown here is derived from an EMBL/GenBank/DDBJ whole genome shotgun (WGS) entry which is preliminary data.</text>
</comment>